<evidence type="ECO:0008006" key="3">
    <source>
        <dbReference type="Google" id="ProtNLM"/>
    </source>
</evidence>
<proteinExistence type="predicted"/>
<dbReference type="PROSITE" id="PS51257">
    <property type="entry name" value="PROKAR_LIPOPROTEIN"/>
    <property type="match status" value="1"/>
</dbReference>
<evidence type="ECO:0000313" key="1">
    <source>
        <dbReference type="EMBL" id="MDC3983491.1"/>
    </source>
</evidence>
<dbReference type="Proteomes" id="UP001151081">
    <property type="component" value="Unassembled WGS sequence"/>
</dbReference>
<sequence>MHTRAFVIALLIPATLATTSCRKQEEMTTAEALQAVQEASISGDAENVTAGSIEITTDFTIGQAAEAAAQEIRDFVTSQLPCAAVTLTGPTLKVEYGKNPGSCTYKGNTYSGTHEITVTKNDMSDVVVNHTWTKLSNGRVEVSGTAEVTWSAANETRHVVHELDWTRIEDGKTGKGTGDRTQRPLEGGLAEGFQVDGSRAWTGQGGTWDLSIEGVEFRWVDPVPQAGTYRLADPKERSIAMSFERVDEDTIKVTVTSGAKSFSFNVSKAGAVSES</sequence>
<organism evidence="1 2">
    <name type="scientific">Polyangium jinanense</name>
    <dbReference type="NCBI Taxonomy" id="2829994"/>
    <lineage>
        <taxon>Bacteria</taxon>
        <taxon>Pseudomonadati</taxon>
        <taxon>Myxococcota</taxon>
        <taxon>Polyangia</taxon>
        <taxon>Polyangiales</taxon>
        <taxon>Polyangiaceae</taxon>
        <taxon>Polyangium</taxon>
    </lineage>
</organism>
<gene>
    <name evidence="1" type="ORF">KEG57_23490</name>
</gene>
<dbReference type="AlphaFoldDB" id="A0A9X3X8T9"/>
<reference evidence="1 2" key="1">
    <citation type="submission" date="2021-04" db="EMBL/GenBank/DDBJ databases">
        <title>Genome analysis of Polyangium sp.</title>
        <authorList>
            <person name="Li Y."/>
            <person name="Wang J."/>
        </authorList>
    </citation>
    <scope>NUCLEOTIDE SEQUENCE [LARGE SCALE GENOMIC DNA]</scope>
    <source>
        <strain evidence="1 2">SDU14</strain>
    </source>
</reference>
<evidence type="ECO:0000313" key="2">
    <source>
        <dbReference type="Proteomes" id="UP001151081"/>
    </source>
</evidence>
<name>A0A9X3X8T9_9BACT</name>
<protein>
    <recommendedName>
        <fullName evidence="3">Lipoprotein</fullName>
    </recommendedName>
</protein>
<comment type="caution">
    <text evidence="1">The sequence shown here is derived from an EMBL/GenBank/DDBJ whole genome shotgun (WGS) entry which is preliminary data.</text>
</comment>
<keyword evidence="2" id="KW-1185">Reference proteome</keyword>
<accession>A0A9X3X8T9</accession>
<dbReference type="RefSeq" id="WP_272423125.1">
    <property type="nucleotide sequence ID" value="NZ_JAGTJJ010000014.1"/>
</dbReference>
<dbReference type="EMBL" id="JAGTJJ010000014">
    <property type="protein sequence ID" value="MDC3983491.1"/>
    <property type="molecule type" value="Genomic_DNA"/>
</dbReference>